<reference evidence="2" key="3">
    <citation type="submission" date="2019-06" db="EMBL/GenBank/DDBJ databases">
        <title>A comparative analysis of the Nautiliaceae.</title>
        <authorList>
            <person name="Grosche A."/>
            <person name="Smedile F."/>
            <person name="Vetriani C."/>
        </authorList>
    </citation>
    <scope>NUCLEOTIDE SEQUENCE</scope>
    <source>
        <strain evidence="2">TB6</strain>
    </source>
</reference>
<dbReference type="SUPFAM" id="SSF52821">
    <property type="entry name" value="Rhodanese/Cell cycle control phosphatase"/>
    <property type="match status" value="1"/>
</dbReference>
<dbReference type="InterPro" id="IPR050229">
    <property type="entry name" value="GlpE_sulfurtransferase"/>
</dbReference>
<dbReference type="PROSITE" id="PS50206">
    <property type="entry name" value="RHODANESE_3"/>
    <property type="match status" value="1"/>
</dbReference>
<reference evidence="3 4" key="2">
    <citation type="submission" date="2018-11" db="EMBL/GenBank/DDBJ databases">
        <title>Genomic Encyclopedia of Type Strains, Phase IV (KMG-IV): sequencing the most valuable type-strain genomes for metagenomic binning, comparative biology and taxonomic classification.</title>
        <authorList>
            <person name="Goeker M."/>
        </authorList>
    </citation>
    <scope>NUCLEOTIDE SEQUENCE [LARGE SCALE GENOMIC DNA]</scope>
    <source>
        <strain evidence="3 4">DSM 27783</strain>
    </source>
</reference>
<gene>
    <name evidence="2" type="ORF">C6V80_06200</name>
    <name evidence="3" type="ORF">EDC58_0186</name>
</gene>
<dbReference type="EMBL" id="RJVK01000001">
    <property type="protein sequence ID" value="ROR40707.1"/>
    <property type="molecule type" value="Genomic_DNA"/>
</dbReference>
<dbReference type="InterPro" id="IPR001763">
    <property type="entry name" value="Rhodanese-like_dom"/>
</dbReference>
<dbReference type="Proteomes" id="UP000272781">
    <property type="component" value="Unassembled WGS sequence"/>
</dbReference>
<evidence type="ECO:0000313" key="3">
    <source>
        <dbReference type="EMBL" id="ROR40707.1"/>
    </source>
</evidence>
<dbReference type="Gene3D" id="3.40.250.10">
    <property type="entry name" value="Rhodanese-like domain"/>
    <property type="match status" value="1"/>
</dbReference>
<feature type="domain" description="Rhodanese" evidence="1">
    <location>
        <begin position="25"/>
        <end position="112"/>
    </location>
</feature>
<dbReference type="Proteomes" id="UP000298805">
    <property type="component" value="Chromosome"/>
</dbReference>
<name>A0AAJ4RD82_9BACT</name>
<reference evidence="5" key="1">
    <citation type="submission" date="2018-03" db="EMBL/GenBank/DDBJ databases">
        <title>A comparative analysis of the Nautiliaceae.</title>
        <authorList>
            <person name="Grosche A."/>
            <person name="Smedile F."/>
            <person name="Vetriani C."/>
        </authorList>
    </citation>
    <scope>NUCLEOTIDE SEQUENCE [LARGE SCALE GENOMIC DNA]</scope>
    <source>
        <strain evidence="5">TB6</strain>
    </source>
</reference>
<organism evidence="3 4">
    <name type="scientific">Caminibacter pacificus</name>
    <dbReference type="NCBI Taxonomy" id="1424653"/>
    <lineage>
        <taxon>Bacteria</taxon>
        <taxon>Pseudomonadati</taxon>
        <taxon>Campylobacterota</taxon>
        <taxon>Epsilonproteobacteria</taxon>
        <taxon>Nautiliales</taxon>
        <taxon>Nautiliaceae</taxon>
        <taxon>Caminibacter</taxon>
    </lineage>
</organism>
<dbReference type="InterPro" id="IPR036873">
    <property type="entry name" value="Rhodanese-like_dom_sf"/>
</dbReference>
<dbReference type="EMBL" id="CP027432">
    <property type="protein sequence ID" value="QCI28566.1"/>
    <property type="molecule type" value="Genomic_DNA"/>
</dbReference>
<dbReference type="SMART" id="SM00450">
    <property type="entry name" value="RHOD"/>
    <property type="match status" value="1"/>
</dbReference>
<dbReference type="PANTHER" id="PTHR43031">
    <property type="entry name" value="FAD-DEPENDENT OXIDOREDUCTASE"/>
    <property type="match status" value="1"/>
</dbReference>
<keyword evidence="5" id="KW-1185">Reference proteome</keyword>
<evidence type="ECO:0000313" key="2">
    <source>
        <dbReference type="EMBL" id="QCI28566.1"/>
    </source>
</evidence>
<dbReference type="Pfam" id="PF00581">
    <property type="entry name" value="Rhodanese"/>
    <property type="match status" value="1"/>
</dbReference>
<dbReference type="RefSeq" id="WP_123351620.1">
    <property type="nucleotide sequence ID" value="NZ_CP027432.2"/>
</dbReference>
<protein>
    <submittedName>
        <fullName evidence="2">Rhodanese-like domain-containing protein</fullName>
    </submittedName>
    <submittedName>
        <fullName evidence="3">Rhodanese-related sulfurtransferase</fullName>
    </submittedName>
</protein>
<proteinExistence type="predicted"/>
<evidence type="ECO:0000313" key="4">
    <source>
        <dbReference type="Proteomes" id="UP000272781"/>
    </source>
</evidence>
<dbReference type="AlphaFoldDB" id="A0AAJ4RD82"/>
<accession>A0AAJ4RD82</accession>
<evidence type="ECO:0000313" key="5">
    <source>
        <dbReference type="Proteomes" id="UP000298805"/>
    </source>
</evidence>
<evidence type="ECO:0000259" key="1">
    <source>
        <dbReference type="PROSITE" id="PS50206"/>
    </source>
</evidence>
<dbReference type="PANTHER" id="PTHR43031:SF1">
    <property type="entry name" value="PYRIDINE NUCLEOTIDE-DISULPHIDE OXIDOREDUCTASE"/>
    <property type="match status" value="1"/>
</dbReference>
<sequence length="118" mass="13782">MFKYAMPKENKEMRLSIEEFIEKYNNDEAVLVDIRMPFELKVWNLPFAIHIPADELEKRIEELPKDKIIVTACPFQNRSPFAAMYLKEKGFNAKYLEKGLIALMDTLKGGEAKKLKID</sequence>